<dbReference type="PANTHER" id="PTHR34853:SF1">
    <property type="entry name" value="LIPASE 5"/>
    <property type="match status" value="1"/>
</dbReference>
<accession>A0A921F793</accession>
<feature type="region of interest" description="Disordered" evidence="1">
    <location>
        <begin position="56"/>
        <end position="80"/>
    </location>
</feature>
<dbReference type="AlphaFoldDB" id="A0A921F793"/>
<reference evidence="2" key="2">
    <citation type="submission" date="2021-09" db="EMBL/GenBank/DDBJ databases">
        <authorList>
            <person name="Gilroy R."/>
        </authorList>
    </citation>
    <scope>NUCLEOTIDE SEQUENCE</scope>
    <source>
        <strain evidence="2">ChiGjej1B1-18357</strain>
    </source>
</reference>
<feature type="compositionally biased region" description="Low complexity" evidence="1">
    <location>
        <begin position="58"/>
        <end position="72"/>
    </location>
</feature>
<proteinExistence type="predicted"/>
<dbReference type="Pfam" id="PF03583">
    <property type="entry name" value="LIP"/>
    <property type="match status" value="1"/>
</dbReference>
<dbReference type="GO" id="GO:0016042">
    <property type="term" value="P:lipid catabolic process"/>
    <property type="evidence" value="ECO:0007669"/>
    <property type="project" value="InterPro"/>
</dbReference>
<dbReference type="InterPro" id="IPR005152">
    <property type="entry name" value="Lipase_secreted"/>
</dbReference>
<dbReference type="PANTHER" id="PTHR34853">
    <property type="match status" value="1"/>
</dbReference>
<sequence>MSDRFVNASIRARRWARPAFSIGAAAVLAVGALAVPATANAQSLINALPGMSNLPGQEGSVGHGSSEEGSLEAFTPAAESDRVAERYLPDPSGDPWYDRDLDFDKSAAPGTILDARPVQLPSMGLHRIESSWQVLIRSNDTNENAQIAVATIVLPKAEWSGDGPRPLVASSYATDSLGLACQPSRTLPKGIAPTAPNAMLDQRFLDQGYALVVPDHQGPKAAYAAGRQAGHVVLDSIRAARSFVPPGSEEAPLAKSKVAQLGFSGGAIAAGWAAQIQPTYAPELEDVFVGTSIGGVPADFGALMTTMDGYYGPAGIFRAAVLGVAREYPALYKHLNPLGDVFAYTSRNACSEELHWQGLAQLPIDSLTTDRHVLADPEVRRILVENTLGPNPERPKEIPSQPMQVWQGDDDAPIVPNTSIAIGDYWVPTWAVKRMVSNWCKAGVQTQYQPVPGEHLVSAGTGADPAFAWIDARMRDLPLEASCN</sequence>
<dbReference type="RefSeq" id="WP_303914529.1">
    <property type="nucleotide sequence ID" value="NZ_DYXM01000228.1"/>
</dbReference>
<dbReference type="GO" id="GO:0004806">
    <property type="term" value="F:triacylglycerol lipase activity"/>
    <property type="evidence" value="ECO:0007669"/>
    <property type="project" value="InterPro"/>
</dbReference>
<organism evidence="2 3">
    <name type="scientific">Dietzia timorensis</name>
    <dbReference type="NCBI Taxonomy" id="499555"/>
    <lineage>
        <taxon>Bacteria</taxon>
        <taxon>Bacillati</taxon>
        <taxon>Actinomycetota</taxon>
        <taxon>Actinomycetes</taxon>
        <taxon>Mycobacteriales</taxon>
        <taxon>Dietziaceae</taxon>
        <taxon>Dietzia</taxon>
    </lineage>
</organism>
<protein>
    <submittedName>
        <fullName evidence="2">Lipase family protein</fullName>
    </submittedName>
</protein>
<reference evidence="2" key="1">
    <citation type="journal article" date="2021" name="PeerJ">
        <title>Extensive microbial diversity within the chicken gut microbiome revealed by metagenomics and culture.</title>
        <authorList>
            <person name="Gilroy R."/>
            <person name="Ravi A."/>
            <person name="Getino M."/>
            <person name="Pursley I."/>
            <person name="Horton D.L."/>
            <person name="Alikhan N.F."/>
            <person name="Baker D."/>
            <person name="Gharbi K."/>
            <person name="Hall N."/>
            <person name="Watson M."/>
            <person name="Adriaenssens E.M."/>
            <person name="Foster-Nyarko E."/>
            <person name="Jarju S."/>
            <person name="Secka A."/>
            <person name="Antonio M."/>
            <person name="Oren A."/>
            <person name="Chaudhuri R.R."/>
            <person name="La Ragione R."/>
            <person name="Hildebrand F."/>
            <person name="Pallen M.J."/>
        </authorList>
    </citation>
    <scope>NUCLEOTIDE SEQUENCE</scope>
    <source>
        <strain evidence="2">ChiGjej1B1-18357</strain>
    </source>
</reference>
<dbReference type="Proteomes" id="UP000776650">
    <property type="component" value="Unassembled WGS sequence"/>
</dbReference>
<evidence type="ECO:0000313" key="2">
    <source>
        <dbReference type="EMBL" id="HJE91718.1"/>
    </source>
</evidence>
<dbReference type="InterPro" id="IPR029058">
    <property type="entry name" value="AB_hydrolase_fold"/>
</dbReference>
<dbReference type="SUPFAM" id="SSF53474">
    <property type="entry name" value="alpha/beta-Hydrolases"/>
    <property type="match status" value="1"/>
</dbReference>
<gene>
    <name evidence="2" type="ORF">K8V11_12000</name>
</gene>
<name>A0A921F793_9ACTN</name>
<dbReference type="Gene3D" id="1.10.260.130">
    <property type="match status" value="1"/>
</dbReference>
<comment type="caution">
    <text evidence="2">The sequence shown here is derived from an EMBL/GenBank/DDBJ whole genome shotgun (WGS) entry which is preliminary data.</text>
</comment>
<evidence type="ECO:0000313" key="3">
    <source>
        <dbReference type="Proteomes" id="UP000776650"/>
    </source>
</evidence>
<dbReference type="Gene3D" id="3.40.50.1820">
    <property type="entry name" value="alpha/beta hydrolase"/>
    <property type="match status" value="1"/>
</dbReference>
<evidence type="ECO:0000256" key="1">
    <source>
        <dbReference type="SAM" id="MobiDB-lite"/>
    </source>
</evidence>
<dbReference type="EMBL" id="DYXM01000228">
    <property type="protein sequence ID" value="HJE91718.1"/>
    <property type="molecule type" value="Genomic_DNA"/>
</dbReference>